<dbReference type="EMBL" id="CZBX01000013">
    <property type="protein sequence ID" value="CUQ92075.1"/>
    <property type="molecule type" value="Genomic_DNA"/>
</dbReference>
<feature type="transmembrane region" description="Helical" evidence="5">
    <location>
        <begin position="6"/>
        <end position="23"/>
    </location>
</feature>
<proteinExistence type="predicted"/>
<accession>A0A174ZXJ6</accession>
<dbReference type="RefSeq" id="WP_055173262.1">
    <property type="nucleotide sequence ID" value="NZ_CZBX01000013.1"/>
</dbReference>
<dbReference type="Proteomes" id="UP000078383">
    <property type="component" value="Unassembled WGS sequence"/>
</dbReference>
<name>A0A174ZXJ6_9FIRM</name>
<evidence type="ECO:0000256" key="3">
    <source>
        <dbReference type="ARBA" id="ARBA00022989"/>
    </source>
</evidence>
<evidence type="ECO:0000313" key="7">
    <source>
        <dbReference type="EMBL" id="CUQ92075.1"/>
    </source>
</evidence>
<dbReference type="InterPro" id="IPR044880">
    <property type="entry name" value="NCX_ion-bd_dom_sf"/>
</dbReference>
<dbReference type="InterPro" id="IPR004837">
    <property type="entry name" value="NaCa_Exmemb"/>
</dbReference>
<dbReference type="InterPro" id="IPR004481">
    <property type="entry name" value="K/Na/Ca-exchanger"/>
</dbReference>
<feature type="transmembrane region" description="Helical" evidence="5">
    <location>
        <begin position="284"/>
        <end position="303"/>
    </location>
</feature>
<evidence type="ECO:0000259" key="6">
    <source>
        <dbReference type="Pfam" id="PF01699"/>
    </source>
</evidence>
<evidence type="ECO:0000256" key="5">
    <source>
        <dbReference type="SAM" id="Phobius"/>
    </source>
</evidence>
<evidence type="ECO:0000256" key="4">
    <source>
        <dbReference type="ARBA" id="ARBA00023136"/>
    </source>
</evidence>
<keyword evidence="4 5" id="KW-0472">Membrane</keyword>
<feature type="transmembrane region" description="Helical" evidence="5">
    <location>
        <begin position="134"/>
        <end position="152"/>
    </location>
</feature>
<evidence type="ECO:0000256" key="1">
    <source>
        <dbReference type="ARBA" id="ARBA00004141"/>
    </source>
</evidence>
<dbReference type="AlphaFoldDB" id="A0A174ZXJ6"/>
<feature type="domain" description="Sodium/calcium exchanger membrane region" evidence="6">
    <location>
        <begin position="187"/>
        <end position="327"/>
    </location>
</feature>
<dbReference type="NCBIfam" id="TIGR00367">
    <property type="entry name" value="calcium/sodium antiporter"/>
    <property type="match status" value="1"/>
</dbReference>
<feature type="transmembrane region" description="Helical" evidence="5">
    <location>
        <begin position="110"/>
        <end position="128"/>
    </location>
</feature>
<keyword evidence="3 5" id="KW-1133">Transmembrane helix</keyword>
<reference evidence="7 8" key="1">
    <citation type="submission" date="2015-09" db="EMBL/GenBank/DDBJ databases">
        <authorList>
            <consortium name="Pathogen Informatics"/>
        </authorList>
    </citation>
    <scope>NUCLEOTIDE SEQUENCE [LARGE SCALE GENOMIC DNA]</scope>
    <source>
        <strain evidence="7 8">2789STDY5834889</strain>
    </source>
</reference>
<protein>
    <submittedName>
        <fullName evidence="7">Inner membrane protein yrbG</fullName>
    </submittedName>
</protein>
<dbReference type="GO" id="GO:0005262">
    <property type="term" value="F:calcium channel activity"/>
    <property type="evidence" value="ECO:0007669"/>
    <property type="project" value="TreeGrafter"/>
</dbReference>
<dbReference type="GO" id="GO:0005886">
    <property type="term" value="C:plasma membrane"/>
    <property type="evidence" value="ECO:0007669"/>
    <property type="project" value="TreeGrafter"/>
</dbReference>
<dbReference type="PANTHER" id="PTHR10846:SF8">
    <property type="entry name" value="INNER MEMBRANE PROTEIN YRBG"/>
    <property type="match status" value="1"/>
</dbReference>
<dbReference type="Gene3D" id="1.20.1420.30">
    <property type="entry name" value="NCX, central ion-binding region"/>
    <property type="match status" value="2"/>
</dbReference>
<gene>
    <name evidence="7" type="primary">yrbG</name>
    <name evidence="7" type="ORF">ERS852502_02549</name>
</gene>
<feature type="transmembrane region" description="Helical" evidence="5">
    <location>
        <begin position="44"/>
        <end position="65"/>
    </location>
</feature>
<evidence type="ECO:0000256" key="2">
    <source>
        <dbReference type="ARBA" id="ARBA00022692"/>
    </source>
</evidence>
<keyword evidence="2 5" id="KW-0812">Transmembrane</keyword>
<feature type="transmembrane region" description="Helical" evidence="5">
    <location>
        <begin position="252"/>
        <end position="278"/>
    </location>
</feature>
<feature type="domain" description="Sodium/calcium exchanger membrane region" evidence="6">
    <location>
        <begin position="11"/>
        <end position="152"/>
    </location>
</feature>
<feature type="transmembrane region" description="Helical" evidence="5">
    <location>
        <begin position="312"/>
        <end position="328"/>
    </location>
</feature>
<feature type="transmembrane region" description="Helical" evidence="5">
    <location>
        <begin position="212"/>
        <end position="231"/>
    </location>
</feature>
<dbReference type="OrthoDB" id="9794225at2"/>
<feature type="transmembrane region" description="Helical" evidence="5">
    <location>
        <begin position="85"/>
        <end position="103"/>
    </location>
</feature>
<comment type="subcellular location">
    <subcellularLocation>
        <location evidence="1">Membrane</location>
        <topology evidence="1">Multi-pass membrane protein</topology>
    </subcellularLocation>
</comment>
<dbReference type="PANTHER" id="PTHR10846">
    <property type="entry name" value="SODIUM/POTASSIUM/CALCIUM EXCHANGER"/>
    <property type="match status" value="1"/>
</dbReference>
<dbReference type="Pfam" id="PF01699">
    <property type="entry name" value="Na_Ca_ex"/>
    <property type="match status" value="2"/>
</dbReference>
<evidence type="ECO:0000313" key="8">
    <source>
        <dbReference type="Proteomes" id="UP000078383"/>
    </source>
</evidence>
<feature type="transmembrane region" description="Helical" evidence="5">
    <location>
        <begin position="188"/>
        <end position="206"/>
    </location>
</feature>
<dbReference type="GO" id="GO:0006874">
    <property type="term" value="P:intracellular calcium ion homeostasis"/>
    <property type="evidence" value="ECO:0007669"/>
    <property type="project" value="TreeGrafter"/>
</dbReference>
<dbReference type="GO" id="GO:0008273">
    <property type="term" value="F:calcium, potassium:sodium antiporter activity"/>
    <property type="evidence" value="ECO:0007669"/>
    <property type="project" value="TreeGrafter"/>
</dbReference>
<organism evidence="7 8">
    <name type="scientific">[Ruminococcus] torques</name>
    <dbReference type="NCBI Taxonomy" id="33039"/>
    <lineage>
        <taxon>Bacteria</taxon>
        <taxon>Bacillati</taxon>
        <taxon>Bacillota</taxon>
        <taxon>Clostridia</taxon>
        <taxon>Lachnospirales</taxon>
        <taxon>Lachnospiraceae</taxon>
        <taxon>Mediterraneibacter</taxon>
    </lineage>
</organism>
<sequence>MSNLFQSVPFAVVLLIIGFVFLVKGADAFVEGCSSIARRYHVPSLIIGMTIVAMGTSLPETAVSVTAAVTGNNALAVSNAVGSNIFNLMVVVGACTLFTSVAVQINTLKIDFPISILCAVLLLILGAAGMSLGHIDGVVFIILFLAFILYMIRSAQTSREKNVEPGVEEEEYLLEAEEIQEMSMGKSVIYILLGAVAIAVGSDWVVDGACTVAAAIGISQTLIGLTVVAFGTSLPELVTSIVAAKKGEVDMALGNVIGSNIFNILMVLGIAAAISPVAFLTENIIDIAVLIVFSVIGWIMAWTKRELNRKEGIIMLLLYAVYVVYICMR</sequence>